<keyword evidence="2" id="KW-1185">Reference proteome</keyword>
<reference evidence="1" key="1">
    <citation type="submission" date="2023-10" db="EMBL/GenBank/DDBJ databases">
        <authorList>
            <person name="Rodriguez Cubillos JULIANA M."/>
            <person name="De Vega J."/>
        </authorList>
    </citation>
    <scope>NUCLEOTIDE SEQUENCE</scope>
</reference>
<accession>A0ACB0JJJ8</accession>
<evidence type="ECO:0000313" key="1">
    <source>
        <dbReference type="EMBL" id="CAJ2644173.1"/>
    </source>
</evidence>
<organism evidence="1 2">
    <name type="scientific">Trifolium pratense</name>
    <name type="common">Red clover</name>
    <dbReference type="NCBI Taxonomy" id="57577"/>
    <lineage>
        <taxon>Eukaryota</taxon>
        <taxon>Viridiplantae</taxon>
        <taxon>Streptophyta</taxon>
        <taxon>Embryophyta</taxon>
        <taxon>Tracheophyta</taxon>
        <taxon>Spermatophyta</taxon>
        <taxon>Magnoliopsida</taxon>
        <taxon>eudicotyledons</taxon>
        <taxon>Gunneridae</taxon>
        <taxon>Pentapetalae</taxon>
        <taxon>rosids</taxon>
        <taxon>fabids</taxon>
        <taxon>Fabales</taxon>
        <taxon>Fabaceae</taxon>
        <taxon>Papilionoideae</taxon>
        <taxon>50 kb inversion clade</taxon>
        <taxon>NPAAA clade</taxon>
        <taxon>Hologalegina</taxon>
        <taxon>IRL clade</taxon>
        <taxon>Trifolieae</taxon>
        <taxon>Trifolium</taxon>
    </lineage>
</organism>
<comment type="caution">
    <text evidence="1">The sequence shown here is derived from an EMBL/GenBank/DDBJ whole genome shotgun (WGS) entry which is preliminary data.</text>
</comment>
<protein>
    <submittedName>
        <fullName evidence="1">Uncharacterized protein</fullName>
    </submittedName>
</protein>
<gene>
    <name evidence="1" type="ORF">MILVUS5_LOCUS13267</name>
</gene>
<name>A0ACB0JJJ8_TRIPR</name>
<dbReference type="Proteomes" id="UP001177021">
    <property type="component" value="Unassembled WGS sequence"/>
</dbReference>
<dbReference type="EMBL" id="CASHSV030000034">
    <property type="protein sequence ID" value="CAJ2644173.1"/>
    <property type="molecule type" value="Genomic_DNA"/>
</dbReference>
<proteinExistence type="predicted"/>
<evidence type="ECO:0000313" key="2">
    <source>
        <dbReference type="Proteomes" id="UP001177021"/>
    </source>
</evidence>
<sequence length="93" mass="10774">MINFGFKLKRGYGFKYKLGLFDLMMKFEQVKDRMLLTLQEEEQSCSENDSGDVGFSRPVPENLLILILFVGLLRISRGRDLFLYGCPMVGENR</sequence>